<proteinExistence type="inferred from homology"/>
<dbReference type="CDD" id="cd05471">
    <property type="entry name" value="pepsin_like"/>
    <property type="match status" value="1"/>
</dbReference>
<feature type="transmembrane region" description="Helical" evidence="8">
    <location>
        <begin position="342"/>
        <end position="370"/>
    </location>
</feature>
<feature type="transmembrane region" description="Helical" evidence="8">
    <location>
        <begin position="415"/>
        <end position="434"/>
    </location>
</feature>
<dbReference type="Proteomes" id="UP000572268">
    <property type="component" value="Unassembled WGS sequence"/>
</dbReference>
<reference evidence="12 13" key="1">
    <citation type="submission" date="2020-04" db="EMBL/GenBank/DDBJ databases">
        <title>Perkinsus olseni comparative genomics.</title>
        <authorList>
            <person name="Bogema D.R."/>
        </authorList>
    </citation>
    <scope>NUCLEOTIDE SEQUENCE [LARGE SCALE GENOMIC DNA]</scope>
    <source>
        <strain evidence="10">ATCC PRA-179</strain>
        <strain evidence="11">ATCC PRA-31</strain>
    </source>
</reference>
<evidence type="ECO:0000256" key="2">
    <source>
        <dbReference type="ARBA" id="ARBA00022670"/>
    </source>
</evidence>
<keyword evidence="8" id="KW-0812">Transmembrane</keyword>
<dbReference type="GO" id="GO:0006508">
    <property type="term" value="P:proteolysis"/>
    <property type="evidence" value="ECO:0007669"/>
    <property type="project" value="UniProtKB-KW"/>
</dbReference>
<keyword evidence="6" id="KW-0865">Zymogen</keyword>
<dbReference type="EMBL" id="JABANN010000717">
    <property type="protein sequence ID" value="KAF4654477.1"/>
    <property type="molecule type" value="Genomic_DNA"/>
</dbReference>
<dbReference type="SUPFAM" id="SSF50630">
    <property type="entry name" value="Acid proteases"/>
    <property type="match status" value="1"/>
</dbReference>
<evidence type="ECO:0000256" key="4">
    <source>
        <dbReference type="ARBA" id="ARBA00022750"/>
    </source>
</evidence>
<protein>
    <recommendedName>
        <fullName evidence="9">Peptidase A1 domain-containing protein</fullName>
    </recommendedName>
</protein>
<evidence type="ECO:0000259" key="9">
    <source>
        <dbReference type="PROSITE" id="PS51767"/>
    </source>
</evidence>
<evidence type="ECO:0000256" key="7">
    <source>
        <dbReference type="PIRSR" id="PIRSR601461-1"/>
    </source>
</evidence>
<keyword evidence="5" id="KW-0378">Hydrolase</keyword>
<evidence type="ECO:0000256" key="1">
    <source>
        <dbReference type="ARBA" id="ARBA00007447"/>
    </source>
</evidence>
<feature type="transmembrane region" description="Helical" evidence="8">
    <location>
        <begin position="513"/>
        <end position="540"/>
    </location>
</feature>
<feature type="domain" description="Peptidase A1" evidence="9">
    <location>
        <begin position="12"/>
        <end position="368"/>
    </location>
</feature>
<evidence type="ECO:0000313" key="12">
    <source>
        <dbReference type="Proteomes" id="UP000570595"/>
    </source>
</evidence>
<dbReference type="OrthoDB" id="443397at2759"/>
<dbReference type="InterPro" id="IPR034164">
    <property type="entry name" value="Pepsin-like_dom"/>
</dbReference>
<evidence type="ECO:0000313" key="11">
    <source>
        <dbReference type="EMBL" id="KAF4654477.1"/>
    </source>
</evidence>
<feature type="transmembrane region" description="Helical" evidence="8">
    <location>
        <begin position="587"/>
        <end position="608"/>
    </location>
</feature>
<feature type="non-terminal residue" evidence="10">
    <location>
        <position position="1"/>
    </location>
</feature>
<feature type="active site" evidence="7">
    <location>
        <position position="30"/>
    </location>
</feature>
<keyword evidence="8" id="KW-0472">Membrane</keyword>
<comment type="similarity">
    <text evidence="1">Belongs to the peptidase A1 family.</text>
</comment>
<gene>
    <name evidence="11" type="ORF">FOL46_008705</name>
    <name evidence="10" type="ORF">FOZ61_009624</name>
</gene>
<dbReference type="InterPro" id="IPR021109">
    <property type="entry name" value="Peptidase_aspartic_dom_sf"/>
</dbReference>
<dbReference type="InterPro" id="IPR009030">
    <property type="entry name" value="Growth_fac_rcpt_cys_sf"/>
</dbReference>
<keyword evidence="3" id="KW-0732">Signal</keyword>
<sequence length="688" mass="75955">LPISWRQELYDYLLLVPIKADGQDLNLLVDTGTHELFFISKGWLEESEGLGACEASVYGCYECTTDLCKARVTDITFFDGDCLSMVSLTGNLTIGGQDVPEVEFGLVGGYSGSTGPHASLGLAPQPEEDEDDDIPLLDQLVMKRVIESTDFSIVFNPGNLGEGELILGGLDPSRYRGPMSFVPLKDGYNTWTVGLKSIQVVGNATPIPLTPNTPVIIDSGTTCFHLPGSVYDVVVATIKSTLEAAGRHVEMREGSMAPPALRNCAHRVSYFECPGGPAGECALWRTGTACTKCVEGYFRFNGACLECSPGHRLTLVAMLALMAIFCYATYHMTGGSTMLHQLTTLLGVTMSLGYIVTYLQMMGLFGIILFDWHLSSVDGKAWSSLLTVLRLALFDFGEALALDCWSSNISPLGVYIARMLIPLLLYGMMTFLWFGIQFKRYHLVTSIGRSYKWEYLSLANSIGQITQALFIPIVVSSLAPLQCFSHPSRDARSVLQYPEQLCEGSDYWAKVGVGIACFTVFVVGFVCLVFWATLWVGGLCETDPSYMKRFRFLFYRFRQDRYYWPTIIVTRNLALSLVPFIKVDDIHLKILLFDMVISGALVMQFKFWPWRSHLLNWSEVISQALMLLTTIISAVFIPRQGELPSGKSAVNALLVFLIITGAIGDRPVDDQLRLPSTAVPKTSLIGDS</sequence>
<evidence type="ECO:0000313" key="13">
    <source>
        <dbReference type="Proteomes" id="UP000572268"/>
    </source>
</evidence>
<feature type="transmembrane region" description="Helical" evidence="8">
    <location>
        <begin position="620"/>
        <end position="637"/>
    </location>
</feature>
<dbReference type="Proteomes" id="UP000570595">
    <property type="component" value="Unassembled WGS sequence"/>
</dbReference>
<dbReference type="AlphaFoldDB" id="A0A7J6L016"/>
<keyword evidence="4" id="KW-0064">Aspartyl protease</keyword>
<dbReference type="Pfam" id="PF00026">
    <property type="entry name" value="Asp"/>
    <property type="match status" value="1"/>
</dbReference>
<keyword evidence="8" id="KW-1133">Transmembrane helix</keyword>
<dbReference type="PRINTS" id="PR00792">
    <property type="entry name" value="PEPSIN"/>
</dbReference>
<feature type="transmembrane region" description="Helical" evidence="8">
    <location>
        <begin position="561"/>
        <end position="581"/>
    </location>
</feature>
<dbReference type="SUPFAM" id="SSF57184">
    <property type="entry name" value="Growth factor receptor domain"/>
    <property type="match status" value="1"/>
</dbReference>
<organism evidence="10 12">
    <name type="scientific">Perkinsus olseni</name>
    <name type="common">Perkinsus atlanticus</name>
    <dbReference type="NCBI Taxonomy" id="32597"/>
    <lineage>
        <taxon>Eukaryota</taxon>
        <taxon>Sar</taxon>
        <taxon>Alveolata</taxon>
        <taxon>Perkinsozoa</taxon>
        <taxon>Perkinsea</taxon>
        <taxon>Perkinsida</taxon>
        <taxon>Perkinsidae</taxon>
        <taxon>Perkinsus</taxon>
    </lineage>
</organism>
<comment type="caution">
    <text evidence="10">The sequence shown here is derived from an EMBL/GenBank/DDBJ whole genome shotgun (WGS) entry which is preliminary data.</text>
</comment>
<dbReference type="Gene3D" id="2.40.70.10">
    <property type="entry name" value="Acid Proteases"/>
    <property type="match status" value="1"/>
</dbReference>
<feature type="active site" evidence="7">
    <location>
        <position position="218"/>
    </location>
</feature>
<evidence type="ECO:0000256" key="5">
    <source>
        <dbReference type="ARBA" id="ARBA00022801"/>
    </source>
</evidence>
<accession>A0A7J6L016</accession>
<evidence type="ECO:0000256" key="8">
    <source>
        <dbReference type="SAM" id="Phobius"/>
    </source>
</evidence>
<feature type="transmembrane region" description="Helical" evidence="8">
    <location>
        <begin position="313"/>
        <end position="330"/>
    </location>
</feature>
<name>A0A7J6L016_PEROL</name>
<dbReference type="PROSITE" id="PS51767">
    <property type="entry name" value="PEPTIDASE_A1"/>
    <property type="match status" value="1"/>
</dbReference>
<evidence type="ECO:0000256" key="6">
    <source>
        <dbReference type="ARBA" id="ARBA00023145"/>
    </source>
</evidence>
<dbReference type="EMBL" id="JABAHT010000715">
    <property type="protein sequence ID" value="KAF4652514.1"/>
    <property type="molecule type" value="Genomic_DNA"/>
</dbReference>
<evidence type="ECO:0000256" key="3">
    <source>
        <dbReference type="ARBA" id="ARBA00022729"/>
    </source>
</evidence>
<dbReference type="GO" id="GO:0004190">
    <property type="term" value="F:aspartic-type endopeptidase activity"/>
    <property type="evidence" value="ECO:0007669"/>
    <property type="project" value="UniProtKB-KW"/>
</dbReference>
<evidence type="ECO:0000313" key="10">
    <source>
        <dbReference type="EMBL" id="KAF4652514.1"/>
    </source>
</evidence>
<dbReference type="InterPro" id="IPR001461">
    <property type="entry name" value="Aspartic_peptidase_A1"/>
</dbReference>
<dbReference type="PANTHER" id="PTHR47965">
    <property type="entry name" value="ASPARTYL PROTEASE-RELATED"/>
    <property type="match status" value="1"/>
</dbReference>
<feature type="transmembrane region" description="Helical" evidence="8">
    <location>
        <begin position="649"/>
        <end position="668"/>
    </location>
</feature>
<dbReference type="PANTHER" id="PTHR47965:SF12">
    <property type="entry name" value="ASPARTIC PROTEINASE 3-RELATED"/>
    <property type="match status" value="1"/>
</dbReference>
<keyword evidence="2" id="KW-0645">Protease</keyword>
<dbReference type="InterPro" id="IPR033121">
    <property type="entry name" value="PEPTIDASE_A1"/>
</dbReference>